<accession>A0A317SHW5</accession>
<keyword evidence="7 11" id="KW-0256">Endoplasmic reticulum</keyword>
<evidence type="ECO:0000256" key="3">
    <source>
        <dbReference type="ARBA" id="ARBA00010345"/>
    </source>
</evidence>
<evidence type="ECO:0000313" key="12">
    <source>
        <dbReference type="EMBL" id="PWW74079.1"/>
    </source>
</evidence>
<evidence type="ECO:0000256" key="8">
    <source>
        <dbReference type="ARBA" id="ARBA00022989"/>
    </source>
</evidence>
<dbReference type="GO" id="GO:0005789">
    <property type="term" value="C:endoplasmic reticulum membrane"/>
    <property type="evidence" value="ECO:0007669"/>
    <property type="project" value="UniProtKB-SubCell"/>
</dbReference>
<comment type="function">
    <text evidence="11">Required for proper folding and/or the stability of a subset of proteins in the endoplasmic reticulum. Component of glycosylphosphatidylinositol-mannosyltransferase 1 which transfers the first of the 4 mannoses in the GPI-anchor precursors during GPI-anchor biosynthesis. Probably acts by stabilizing the mannosyltransferase GPI14.</text>
</comment>
<evidence type="ECO:0000256" key="9">
    <source>
        <dbReference type="ARBA" id="ARBA00023136"/>
    </source>
</evidence>
<dbReference type="PANTHER" id="PTHR28533">
    <property type="entry name" value="PROTEIN PBN1"/>
    <property type="match status" value="1"/>
</dbReference>
<comment type="pathway">
    <text evidence="2 11">Glycolipid biosynthesis; glycosylphosphatidylinositol-anchor biosynthesis.</text>
</comment>
<reference evidence="12 13" key="1">
    <citation type="submission" date="2018-03" db="EMBL/GenBank/DDBJ databases">
        <title>Genomes of Pezizomycetes fungi and the evolution of truffles.</title>
        <authorList>
            <person name="Murat C."/>
            <person name="Payen T."/>
            <person name="Noel B."/>
            <person name="Kuo A."/>
            <person name="Martin F.M."/>
        </authorList>
    </citation>
    <scope>NUCLEOTIDE SEQUENCE [LARGE SCALE GENOMIC DNA]</scope>
    <source>
        <strain evidence="12">091103-1</strain>
    </source>
</reference>
<comment type="similarity">
    <text evidence="3 11">Belongs to the PIGX family.</text>
</comment>
<organism evidence="12 13">
    <name type="scientific">Tuber magnatum</name>
    <name type="common">white Piedmont truffle</name>
    <dbReference type="NCBI Taxonomy" id="42249"/>
    <lineage>
        <taxon>Eukaryota</taxon>
        <taxon>Fungi</taxon>
        <taxon>Dikarya</taxon>
        <taxon>Ascomycota</taxon>
        <taxon>Pezizomycotina</taxon>
        <taxon>Pezizomycetes</taxon>
        <taxon>Pezizales</taxon>
        <taxon>Tuberaceae</taxon>
        <taxon>Tuber</taxon>
    </lineage>
</organism>
<dbReference type="InterPro" id="IPR042322">
    <property type="entry name" value="Pbn1"/>
</dbReference>
<evidence type="ECO:0000256" key="2">
    <source>
        <dbReference type="ARBA" id="ARBA00004687"/>
    </source>
</evidence>
<evidence type="ECO:0000313" key="13">
    <source>
        <dbReference type="Proteomes" id="UP000246991"/>
    </source>
</evidence>
<keyword evidence="10" id="KW-0325">Glycoprotein</keyword>
<dbReference type="STRING" id="42249.A0A317SHW5"/>
<evidence type="ECO:0000256" key="10">
    <source>
        <dbReference type="ARBA" id="ARBA00023180"/>
    </source>
</evidence>
<evidence type="ECO:0000256" key="1">
    <source>
        <dbReference type="ARBA" id="ARBA00004643"/>
    </source>
</evidence>
<proteinExistence type="inferred from homology"/>
<keyword evidence="13" id="KW-1185">Reference proteome</keyword>
<dbReference type="GO" id="GO:0000030">
    <property type="term" value="F:mannosyltransferase activity"/>
    <property type="evidence" value="ECO:0007669"/>
    <property type="project" value="TreeGrafter"/>
</dbReference>
<comment type="subcellular location">
    <subcellularLocation>
        <location evidence="11">Endoplasmic reticulum membrane</location>
        <topology evidence="11">Single-pass membrane protein</topology>
    </subcellularLocation>
    <subcellularLocation>
        <location evidence="1">Endoplasmic reticulum membrane</location>
        <topology evidence="1">Single-pass type III membrane protein</topology>
    </subcellularLocation>
</comment>
<keyword evidence="6" id="KW-0812">Transmembrane</keyword>
<keyword evidence="5 11" id="KW-0337">GPI-anchor biosynthesis</keyword>
<name>A0A317SHW5_9PEZI</name>
<dbReference type="Pfam" id="PF08320">
    <property type="entry name" value="PIG-X"/>
    <property type="match status" value="2"/>
</dbReference>
<dbReference type="InterPro" id="IPR013233">
    <property type="entry name" value="PIG-X/PBN1"/>
</dbReference>
<evidence type="ECO:0000256" key="5">
    <source>
        <dbReference type="ARBA" id="ARBA00022502"/>
    </source>
</evidence>
<dbReference type="SMART" id="SM00780">
    <property type="entry name" value="PIG-X"/>
    <property type="match status" value="1"/>
</dbReference>
<dbReference type="GO" id="GO:1990529">
    <property type="term" value="C:glycosylphosphatidylinositol-mannosyltransferase I complex"/>
    <property type="evidence" value="ECO:0007669"/>
    <property type="project" value="TreeGrafter"/>
</dbReference>
<dbReference type="AlphaFoldDB" id="A0A317SHW5"/>
<dbReference type="Proteomes" id="UP000246991">
    <property type="component" value="Unassembled WGS sequence"/>
</dbReference>
<keyword evidence="9" id="KW-0472">Membrane</keyword>
<dbReference type="PANTHER" id="PTHR28533:SF1">
    <property type="entry name" value="PROTEIN PBN1"/>
    <property type="match status" value="1"/>
</dbReference>
<comment type="caution">
    <text evidence="12">The sequence shown here is derived from an EMBL/GenBank/DDBJ whole genome shotgun (WGS) entry which is preliminary data.</text>
</comment>
<dbReference type="EMBL" id="PYWC01000068">
    <property type="protein sequence ID" value="PWW74079.1"/>
    <property type="molecule type" value="Genomic_DNA"/>
</dbReference>
<evidence type="ECO:0000256" key="4">
    <source>
        <dbReference type="ARBA" id="ARBA00020410"/>
    </source>
</evidence>
<dbReference type="UniPathway" id="UPA00196"/>
<evidence type="ECO:0000256" key="7">
    <source>
        <dbReference type="ARBA" id="ARBA00022824"/>
    </source>
</evidence>
<dbReference type="GO" id="GO:0006506">
    <property type="term" value="P:GPI anchor biosynthetic process"/>
    <property type="evidence" value="ECO:0007669"/>
    <property type="project" value="UniProtKB-UniPathway"/>
</dbReference>
<evidence type="ECO:0000256" key="11">
    <source>
        <dbReference type="RuleBase" id="RU366056"/>
    </source>
</evidence>
<keyword evidence="8" id="KW-1133">Transmembrane helix</keyword>
<dbReference type="OrthoDB" id="5546453at2759"/>
<sequence>MKHRSTIIVYEFHGTPADNFSRKNDSFMIKISFGTQELPADIQVVLHSHIYESIDRCSPKTPAGLRVILLPEQGASSDPNLPSPPPNYTLAVDSIGKLLEKVFGINNCPHIGPSFIEIPRSYQFYPPSYLTSMFVQYLQNHLAEKDTVRQSGVQSFESAEYMDVTYDAIAQSSVFSSVNAPNDPEPRMISFAFLHYRSESAFSPPTVHPTGLHLKLKVSIHGPVRPLPNDGAECTLNAYFTLPVALSIDKYQLLLENQQPLDSLSIERIGAISGETDLEAPACTQEKWGSRVLIEVDTKPGENRIELDVFWACRSEQWKKIVVNPFDRLHLGSDALFPEQVRHYYLSPAPHSGDGAWTSIDVPVLGLKNAKVIEIGTIGIGLEVL</sequence>
<gene>
    <name evidence="12" type="ORF">C7212DRAFT_359334</name>
</gene>
<protein>
    <recommendedName>
        <fullName evidence="4 11">Protein PBN1</fullName>
    </recommendedName>
</protein>
<evidence type="ECO:0000256" key="6">
    <source>
        <dbReference type="ARBA" id="ARBA00022692"/>
    </source>
</evidence>